<proteinExistence type="predicted"/>
<sequence length="34" mass="4061">MTLNTLTQLMGYGRLTEKKIKYIVRYKQKGKSLR</sequence>
<gene>
    <name evidence="1" type="ORF">SBU_000861</name>
</gene>
<evidence type="ECO:0000313" key="2">
    <source>
        <dbReference type="Proteomes" id="UP000185779"/>
    </source>
</evidence>
<accession>A0A1F2P4T6</accession>
<keyword evidence="2" id="KW-1185">Reference proteome</keyword>
<name>A0A1F2P4T6_9EURY</name>
<reference evidence="1" key="1">
    <citation type="submission" date="2016-05" db="EMBL/GenBank/DDBJ databases">
        <title>Microbial consortia oxidize butane by reversing methanogenesis.</title>
        <authorList>
            <person name="Laso-Perez R."/>
            <person name="Richter M."/>
            <person name="Wegener G."/>
            <person name="Musat F."/>
        </authorList>
    </citation>
    <scope>NUCLEOTIDE SEQUENCE [LARGE SCALE GENOMIC DNA]</scope>
    <source>
        <strain evidence="1">BOX1</strain>
    </source>
</reference>
<dbReference type="EMBL" id="LYOR01000003">
    <property type="protein sequence ID" value="OFV66319.1"/>
    <property type="molecule type" value="Genomic_DNA"/>
</dbReference>
<dbReference type="Proteomes" id="UP000185779">
    <property type="component" value="Unassembled WGS sequence"/>
</dbReference>
<comment type="caution">
    <text evidence="1">The sequence shown here is derived from an EMBL/GenBank/DDBJ whole genome shotgun (WGS) entry which is preliminary data.</text>
</comment>
<evidence type="ECO:0000313" key="1">
    <source>
        <dbReference type="EMBL" id="OFV66319.1"/>
    </source>
</evidence>
<dbReference type="AlphaFoldDB" id="A0A1F2P4T6"/>
<protein>
    <submittedName>
        <fullName evidence="1">Uncharacterized protein</fullName>
    </submittedName>
</protein>
<organism evidence="1 2">
    <name type="scientific">Candidatus Syntropharchaeum butanivorans</name>
    <dbReference type="NCBI Taxonomy" id="1839936"/>
    <lineage>
        <taxon>Archaea</taxon>
        <taxon>Methanobacteriati</taxon>
        <taxon>Methanobacteriota</taxon>
        <taxon>Stenosarchaea group</taxon>
        <taxon>Methanomicrobia</taxon>
        <taxon>Methanosarcinales</taxon>
        <taxon>ANME-2 cluster</taxon>
        <taxon>Candidatus Syntropharchaeum</taxon>
    </lineage>
</organism>